<evidence type="ECO:0000313" key="2">
    <source>
        <dbReference type="EMBL" id="PMD24389.1"/>
    </source>
</evidence>
<reference evidence="2 3" key="1">
    <citation type="submission" date="2016-05" db="EMBL/GenBank/DDBJ databases">
        <title>A degradative enzymes factory behind the ericoid mycorrhizal symbiosis.</title>
        <authorList>
            <consortium name="DOE Joint Genome Institute"/>
            <person name="Martino E."/>
            <person name="Morin E."/>
            <person name="Grelet G."/>
            <person name="Kuo A."/>
            <person name="Kohler A."/>
            <person name="Daghino S."/>
            <person name="Barry K."/>
            <person name="Choi C."/>
            <person name="Cichocki N."/>
            <person name="Clum A."/>
            <person name="Copeland A."/>
            <person name="Hainaut M."/>
            <person name="Haridas S."/>
            <person name="Labutti K."/>
            <person name="Lindquist E."/>
            <person name="Lipzen A."/>
            <person name="Khouja H.-R."/>
            <person name="Murat C."/>
            <person name="Ohm R."/>
            <person name="Olson A."/>
            <person name="Spatafora J."/>
            <person name="Veneault-Fourrey C."/>
            <person name="Henrissat B."/>
            <person name="Grigoriev I."/>
            <person name="Martin F."/>
            <person name="Perotto S."/>
        </authorList>
    </citation>
    <scope>NUCLEOTIDE SEQUENCE [LARGE SCALE GENOMIC DNA]</scope>
    <source>
        <strain evidence="2 3">UAMH 7357</strain>
    </source>
</reference>
<protein>
    <submittedName>
        <fullName evidence="2">Uncharacterized protein</fullName>
    </submittedName>
</protein>
<keyword evidence="1" id="KW-0472">Membrane</keyword>
<feature type="transmembrane region" description="Helical" evidence="1">
    <location>
        <begin position="59"/>
        <end position="82"/>
    </location>
</feature>
<name>A0A2J6QDP7_9HELO</name>
<feature type="transmembrane region" description="Helical" evidence="1">
    <location>
        <begin position="21"/>
        <end position="47"/>
    </location>
</feature>
<accession>A0A2J6QDP7</accession>
<organism evidence="2 3">
    <name type="scientific">Hyaloscypha hepaticicola</name>
    <dbReference type="NCBI Taxonomy" id="2082293"/>
    <lineage>
        <taxon>Eukaryota</taxon>
        <taxon>Fungi</taxon>
        <taxon>Dikarya</taxon>
        <taxon>Ascomycota</taxon>
        <taxon>Pezizomycotina</taxon>
        <taxon>Leotiomycetes</taxon>
        <taxon>Helotiales</taxon>
        <taxon>Hyaloscyphaceae</taxon>
        <taxon>Hyaloscypha</taxon>
    </lineage>
</organism>
<dbReference type="AlphaFoldDB" id="A0A2J6QDP7"/>
<keyword evidence="1" id="KW-0812">Transmembrane</keyword>
<dbReference type="Proteomes" id="UP000235672">
    <property type="component" value="Unassembled WGS sequence"/>
</dbReference>
<evidence type="ECO:0000313" key="3">
    <source>
        <dbReference type="Proteomes" id="UP000235672"/>
    </source>
</evidence>
<sequence length="190" mass="21053">MGPSTMNILQVTLPANPEYEVQVTFAVLLVNPSLMLAQSVVVLISGVHHQSTFCLPPSVYRWLCLVEIAIACAALPAAASLFRKAYYSHQHSIANFLDSGLDNCGASGVAKWAIRGRMVSWKTTRSTAGSLSDEEKGRRLEWLFQDSHGIKEDDDRIRELILRSTGAWACIRNAGPQIHPRELLDFETED</sequence>
<keyword evidence="3" id="KW-1185">Reference proteome</keyword>
<keyword evidence="1" id="KW-1133">Transmembrane helix</keyword>
<gene>
    <name evidence="2" type="ORF">NA56DRAFT_656795</name>
</gene>
<proteinExistence type="predicted"/>
<evidence type="ECO:0000256" key="1">
    <source>
        <dbReference type="SAM" id="Phobius"/>
    </source>
</evidence>
<dbReference type="EMBL" id="KZ613473">
    <property type="protein sequence ID" value="PMD24389.1"/>
    <property type="molecule type" value="Genomic_DNA"/>
</dbReference>